<dbReference type="EMBL" id="GBXM01077859">
    <property type="protein sequence ID" value="JAH30718.1"/>
    <property type="molecule type" value="Transcribed_RNA"/>
</dbReference>
<sequence length="18" mass="1936">MSLCGGTMSDSNKKCARF</sequence>
<organism evidence="1">
    <name type="scientific">Anguilla anguilla</name>
    <name type="common">European freshwater eel</name>
    <name type="synonym">Muraena anguilla</name>
    <dbReference type="NCBI Taxonomy" id="7936"/>
    <lineage>
        <taxon>Eukaryota</taxon>
        <taxon>Metazoa</taxon>
        <taxon>Chordata</taxon>
        <taxon>Craniata</taxon>
        <taxon>Vertebrata</taxon>
        <taxon>Euteleostomi</taxon>
        <taxon>Actinopterygii</taxon>
        <taxon>Neopterygii</taxon>
        <taxon>Teleostei</taxon>
        <taxon>Anguilliformes</taxon>
        <taxon>Anguillidae</taxon>
        <taxon>Anguilla</taxon>
    </lineage>
</organism>
<dbReference type="AlphaFoldDB" id="A0A0E9RQU0"/>
<reference evidence="1" key="2">
    <citation type="journal article" date="2015" name="Fish Shellfish Immunol.">
        <title>Early steps in the European eel (Anguilla anguilla)-Vibrio vulnificus interaction in the gills: Role of the RtxA13 toxin.</title>
        <authorList>
            <person name="Callol A."/>
            <person name="Pajuelo D."/>
            <person name="Ebbesson L."/>
            <person name="Teles M."/>
            <person name="MacKenzie S."/>
            <person name="Amaro C."/>
        </authorList>
    </citation>
    <scope>NUCLEOTIDE SEQUENCE</scope>
</reference>
<protein>
    <submittedName>
        <fullName evidence="1">Uncharacterized protein</fullName>
    </submittedName>
</protein>
<name>A0A0E9RQU0_ANGAN</name>
<evidence type="ECO:0000313" key="1">
    <source>
        <dbReference type="EMBL" id="JAH30718.1"/>
    </source>
</evidence>
<proteinExistence type="predicted"/>
<accession>A0A0E9RQU0</accession>
<reference evidence="1" key="1">
    <citation type="submission" date="2014-11" db="EMBL/GenBank/DDBJ databases">
        <authorList>
            <person name="Amaro Gonzalez C."/>
        </authorList>
    </citation>
    <scope>NUCLEOTIDE SEQUENCE</scope>
</reference>